<evidence type="ECO:0000313" key="1">
    <source>
        <dbReference type="EMBL" id="MDL0083065.1"/>
    </source>
</evidence>
<dbReference type="Proteomes" id="UP001173802">
    <property type="component" value="Unassembled WGS sequence"/>
</dbReference>
<reference evidence="1 2" key="1">
    <citation type="journal article" date="2023" name="Microorganisms">
        <title>Isolation and Genomic Characteristics of Cat-Borne Campylobacter felis sp. nov. and Sheep-Borne Campylobacter ovis sp. nov.</title>
        <authorList>
            <person name="Wang H."/>
            <person name="Li Y."/>
            <person name="Gu Y."/>
            <person name="Zhou G."/>
            <person name="Chen X."/>
            <person name="Zhang X."/>
            <person name="Shao Z."/>
            <person name="Zhang J."/>
            <person name="Zhang M."/>
        </authorList>
    </citation>
    <scope>NUCLEOTIDE SEQUENCE [LARGE SCALE GENOMIC DNA]</scope>
    <source>
        <strain evidence="1 2">XJK30-2</strain>
    </source>
</reference>
<keyword evidence="2" id="KW-1185">Reference proteome</keyword>
<gene>
    <name evidence="1" type="ORF">NYG90_10380</name>
</gene>
<organism evidence="1 2">
    <name type="scientific">Helicobacter zhangjianzhongii</name>
    <dbReference type="NCBI Taxonomy" id="2974574"/>
    <lineage>
        <taxon>Bacteria</taxon>
        <taxon>Pseudomonadati</taxon>
        <taxon>Campylobacterota</taxon>
        <taxon>Epsilonproteobacteria</taxon>
        <taxon>Campylobacterales</taxon>
        <taxon>Helicobacteraceae</taxon>
        <taxon>Helicobacter</taxon>
    </lineage>
</organism>
<protein>
    <submittedName>
        <fullName evidence="1">DUF455 family protein</fullName>
    </submittedName>
</protein>
<name>A0ACC6FVZ7_9HELI</name>
<accession>A0ACC6FVZ7</accession>
<proteinExistence type="predicted"/>
<comment type="caution">
    <text evidence="1">The sequence shown here is derived from an EMBL/GenBank/DDBJ whole genome shotgun (WGS) entry which is preliminary data.</text>
</comment>
<sequence>MRASTALGVPIFSKAKSLQKANLAYNTDLFLCQRVGQGNIRTNMQEFFTALEQVLCTTDIAQKHRAFLDLCDDFYSHRLAIEHSTPLKYIAPHINAPIKPAHHIKKAKLDSHNGLAKALHAIAHIEYSAITLSLDSAYRFRYLPREYYIDWLRVAGEEFGHFFLLEGLLNELGAGYGDFAVHSQLYDAMLCTNTSLLYRMGVVHRGLEARGLDANPFVLQKFSTLKHPIRSKIQEVLGIILRDEIGHVSRGDVWWRFALESAQSARSTHANPQATNALQDVLQLMQQDLPHPAWQELDSRLDSSFDSEGVFLALCVRFADFILCGKIPNTQARLQCGFSQKEIEKLGRLYELCAKHARA</sequence>
<dbReference type="EMBL" id="JANURN010000017">
    <property type="protein sequence ID" value="MDL0083065.1"/>
    <property type="molecule type" value="Genomic_DNA"/>
</dbReference>
<evidence type="ECO:0000313" key="2">
    <source>
        <dbReference type="Proteomes" id="UP001173802"/>
    </source>
</evidence>